<keyword evidence="2" id="KW-0963">Cytoplasm</keyword>
<evidence type="ECO:0000256" key="2">
    <source>
        <dbReference type="ARBA" id="ARBA00022490"/>
    </source>
</evidence>
<reference evidence="6" key="1">
    <citation type="submission" date="2016-05" db="EMBL/GenBank/DDBJ databases">
        <title>Comparative genomics of biotechnologically important yeasts.</title>
        <authorList>
            <consortium name="DOE Joint Genome Institute"/>
            <person name="Riley R."/>
            <person name="Haridas S."/>
            <person name="Wolfe K.H."/>
            <person name="Lopes M.R."/>
            <person name="Hittinger C.T."/>
            <person name="Goker M."/>
            <person name="Salamov A."/>
            <person name="Wisecaver J."/>
            <person name="Long T.M."/>
            <person name="Aerts A.L."/>
            <person name="Barry K."/>
            <person name="Choi C."/>
            <person name="Clum A."/>
            <person name="Coughlan A.Y."/>
            <person name="Deshpande S."/>
            <person name="Douglass A.P."/>
            <person name="Hanson S.J."/>
            <person name="Klenk H.-P."/>
            <person name="Labutti K."/>
            <person name="Lapidus A."/>
            <person name="Lindquist E."/>
            <person name="Lipzen A."/>
            <person name="Meier-Kolthoff J.P."/>
            <person name="Ohm R.A."/>
            <person name="Otillar R.P."/>
            <person name="Pangilinan J."/>
            <person name="Peng Y."/>
            <person name="Rokas A."/>
            <person name="Rosa C.A."/>
            <person name="Scheuner C."/>
            <person name="Sibirny A.A."/>
            <person name="Slot J.C."/>
            <person name="Stielow J.B."/>
            <person name="Sun H."/>
            <person name="Kurtzman C.P."/>
            <person name="Blackwell M."/>
            <person name="Grigoriev I.V."/>
            <person name="Jeffries T.W."/>
        </authorList>
    </citation>
    <scope>NUCLEOTIDE SEQUENCE [LARGE SCALE GENOMIC DNA]</scope>
    <source>
        <strain evidence="6">DSM 1968</strain>
    </source>
</reference>
<dbReference type="Proteomes" id="UP000095038">
    <property type="component" value="Unassembled WGS sequence"/>
</dbReference>
<protein>
    <recommendedName>
        <fullName evidence="4">SAM domain-containing protein</fullName>
    </recommendedName>
</protein>
<organism evidence="5 6">
    <name type="scientific">Ascoidea rubescens DSM 1968</name>
    <dbReference type="NCBI Taxonomy" id="1344418"/>
    <lineage>
        <taxon>Eukaryota</taxon>
        <taxon>Fungi</taxon>
        <taxon>Dikarya</taxon>
        <taxon>Ascomycota</taxon>
        <taxon>Saccharomycotina</taxon>
        <taxon>Saccharomycetes</taxon>
        <taxon>Ascoideaceae</taxon>
        <taxon>Ascoidea</taxon>
    </lineage>
</organism>
<comment type="subcellular location">
    <subcellularLocation>
        <location evidence="1">Cytoplasm</location>
    </subcellularLocation>
</comment>
<sequence length="97" mass="11375">LNSIELIQLKNLNNLPIWLRNIRLHKYTDILSDIPWKTLIYYNDEDLMKAGVVAMGARRKLLKAFDIVKAAYKNKDIIGFEEDEKLNKEMKKLEIGN</sequence>
<dbReference type="GeneID" id="30963868"/>
<dbReference type="PANTHER" id="PTHR12515">
    <property type="entry name" value="STERILE ALPHA MOTIF DOMAIN CONTAINING PROTEIN 4-RELATED"/>
    <property type="match status" value="1"/>
</dbReference>
<dbReference type="PROSITE" id="PS50105">
    <property type="entry name" value="SAM_DOMAIN"/>
    <property type="match status" value="1"/>
</dbReference>
<dbReference type="OrthoDB" id="2155283at2759"/>
<dbReference type="Pfam" id="PF07647">
    <property type="entry name" value="SAM_2"/>
    <property type="match status" value="1"/>
</dbReference>
<dbReference type="InterPro" id="IPR001660">
    <property type="entry name" value="SAM"/>
</dbReference>
<evidence type="ECO:0000313" key="6">
    <source>
        <dbReference type="Proteomes" id="UP000095038"/>
    </source>
</evidence>
<keyword evidence="3" id="KW-0694">RNA-binding</keyword>
<dbReference type="PANTHER" id="PTHR12515:SF5">
    <property type="entry name" value="PROTEIN SMAUG"/>
    <property type="match status" value="1"/>
</dbReference>
<name>A0A1D2VRC3_9ASCO</name>
<evidence type="ECO:0000256" key="1">
    <source>
        <dbReference type="ARBA" id="ARBA00004496"/>
    </source>
</evidence>
<evidence type="ECO:0000259" key="4">
    <source>
        <dbReference type="PROSITE" id="PS50105"/>
    </source>
</evidence>
<dbReference type="GO" id="GO:0000932">
    <property type="term" value="C:P-body"/>
    <property type="evidence" value="ECO:0007669"/>
    <property type="project" value="TreeGrafter"/>
</dbReference>
<keyword evidence="6" id="KW-1185">Reference proteome</keyword>
<dbReference type="GO" id="GO:0000289">
    <property type="term" value="P:nuclear-transcribed mRNA poly(A) tail shortening"/>
    <property type="evidence" value="ECO:0007669"/>
    <property type="project" value="TreeGrafter"/>
</dbReference>
<dbReference type="GO" id="GO:0003729">
    <property type="term" value="F:mRNA binding"/>
    <property type="evidence" value="ECO:0007669"/>
    <property type="project" value="TreeGrafter"/>
</dbReference>
<feature type="non-terminal residue" evidence="5">
    <location>
        <position position="1"/>
    </location>
</feature>
<evidence type="ECO:0000313" key="5">
    <source>
        <dbReference type="EMBL" id="ODV64150.1"/>
    </source>
</evidence>
<feature type="domain" description="SAM" evidence="4">
    <location>
        <begin position="10"/>
        <end position="71"/>
    </location>
</feature>
<dbReference type="Gene3D" id="1.10.150.50">
    <property type="entry name" value="Transcription Factor, Ets-1"/>
    <property type="match status" value="1"/>
</dbReference>
<proteinExistence type="predicted"/>
<dbReference type="SMART" id="SM00454">
    <property type="entry name" value="SAM"/>
    <property type="match status" value="1"/>
</dbReference>
<dbReference type="InterPro" id="IPR013761">
    <property type="entry name" value="SAM/pointed_sf"/>
</dbReference>
<dbReference type="EMBL" id="KV454475">
    <property type="protein sequence ID" value="ODV64150.1"/>
    <property type="molecule type" value="Genomic_DNA"/>
</dbReference>
<gene>
    <name evidence="5" type="ORF">ASCRUDRAFT_30937</name>
</gene>
<dbReference type="RefSeq" id="XP_020050457.1">
    <property type="nucleotide sequence ID" value="XM_020190232.1"/>
</dbReference>
<dbReference type="SUPFAM" id="SSF47769">
    <property type="entry name" value="SAM/Pointed domain"/>
    <property type="match status" value="1"/>
</dbReference>
<evidence type="ECO:0000256" key="3">
    <source>
        <dbReference type="ARBA" id="ARBA00022884"/>
    </source>
</evidence>
<dbReference type="InParanoid" id="A0A1D2VRC3"/>
<dbReference type="InterPro" id="IPR050897">
    <property type="entry name" value="SMAUG/VTS1_RNA-bind"/>
</dbReference>
<dbReference type="AlphaFoldDB" id="A0A1D2VRC3"/>
<accession>A0A1D2VRC3</accession>